<dbReference type="CDD" id="cd02666">
    <property type="entry name" value="Peptidase_C19J"/>
    <property type="match status" value="1"/>
</dbReference>
<feature type="region of interest" description="Disordered" evidence="8">
    <location>
        <begin position="164"/>
        <end position="193"/>
    </location>
</feature>
<dbReference type="EMBL" id="JACYCF010000012">
    <property type="protein sequence ID" value="KAF8753648.1"/>
    <property type="molecule type" value="Genomic_DNA"/>
</dbReference>
<dbReference type="GO" id="GO:0016579">
    <property type="term" value="P:protein deubiquitination"/>
    <property type="evidence" value="ECO:0007669"/>
    <property type="project" value="InterPro"/>
</dbReference>
<organism evidence="10 11">
    <name type="scientific">Rhizoctonia solani</name>
    <dbReference type="NCBI Taxonomy" id="456999"/>
    <lineage>
        <taxon>Eukaryota</taxon>
        <taxon>Fungi</taxon>
        <taxon>Dikarya</taxon>
        <taxon>Basidiomycota</taxon>
        <taxon>Agaricomycotina</taxon>
        <taxon>Agaricomycetes</taxon>
        <taxon>Cantharellales</taxon>
        <taxon>Ceratobasidiaceae</taxon>
        <taxon>Rhizoctonia</taxon>
    </lineage>
</organism>
<reference evidence="10" key="1">
    <citation type="submission" date="2020-09" db="EMBL/GenBank/DDBJ databases">
        <title>Comparative genome analyses of four rice-infecting Rhizoctonia solani isolates reveal extensive enrichment of homogalacturonan modification genes.</title>
        <authorList>
            <person name="Lee D.-Y."/>
            <person name="Jeon J."/>
            <person name="Kim K.-T."/>
            <person name="Cheong K."/>
            <person name="Song H."/>
            <person name="Choi G."/>
            <person name="Ko J."/>
            <person name="Opiyo S.O."/>
            <person name="Zuo S."/>
            <person name="Madhav S."/>
            <person name="Lee Y.-H."/>
            <person name="Wang G.-L."/>
        </authorList>
    </citation>
    <scope>NUCLEOTIDE SEQUENCE</scope>
    <source>
        <strain evidence="10">AG1-IA B2</strain>
    </source>
</reference>
<feature type="region of interest" description="Disordered" evidence="8">
    <location>
        <begin position="1"/>
        <end position="30"/>
    </location>
</feature>
<feature type="compositionally biased region" description="Basic and acidic residues" evidence="8">
    <location>
        <begin position="17"/>
        <end position="26"/>
    </location>
</feature>
<feature type="region of interest" description="Disordered" evidence="8">
    <location>
        <begin position="885"/>
        <end position="944"/>
    </location>
</feature>
<dbReference type="GO" id="GO:0061136">
    <property type="term" value="P:regulation of proteasomal protein catabolic process"/>
    <property type="evidence" value="ECO:0007669"/>
    <property type="project" value="TreeGrafter"/>
</dbReference>
<evidence type="ECO:0000256" key="4">
    <source>
        <dbReference type="ARBA" id="ARBA00022786"/>
    </source>
</evidence>
<dbReference type="Gene3D" id="3.90.70.10">
    <property type="entry name" value="Cysteine proteinases"/>
    <property type="match status" value="2"/>
</dbReference>
<keyword evidence="7" id="KW-0175">Coiled coil</keyword>
<keyword evidence="6" id="KW-0788">Thiol protease</keyword>
<evidence type="ECO:0000256" key="6">
    <source>
        <dbReference type="ARBA" id="ARBA00022807"/>
    </source>
</evidence>
<evidence type="ECO:0000256" key="2">
    <source>
        <dbReference type="ARBA" id="ARBA00012759"/>
    </source>
</evidence>
<comment type="catalytic activity">
    <reaction evidence="1">
        <text>Thiol-dependent hydrolysis of ester, thioester, amide, peptide and isopeptide bonds formed by the C-terminal Gly of ubiquitin (a 76-residue protein attached to proteins as an intracellular targeting signal).</text>
        <dbReference type="EC" id="3.4.19.12"/>
    </reaction>
</comment>
<dbReference type="GO" id="GO:0070628">
    <property type="term" value="F:proteasome binding"/>
    <property type="evidence" value="ECO:0007669"/>
    <property type="project" value="TreeGrafter"/>
</dbReference>
<dbReference type="InterPro" id="IPR044635">
    <property type="entry name" value="UBP14-like"/>
</dbReference>
<dbReference type="GO" id="GO:0004843">
    <property type="term" value="F:cysteine-type deubiquitinase activity"/>
    <property type="evidence" value="ECO:0007669"/>
    <property type="project" value="UniProtKB-EC"/>
</dbReference>
<dbReference type="EC" id="3.4.19.12" evidence="2"/>
<keyword evidence="3" id="KW-0645">Protease</keyword>
<dbReference type="InterPro" id="IPR038765">
    <property type="entry name" value="Papain-like_cys_pep_sf"/>
</dbReference>
<dbReference type="InterPro" id="IPR001394">
    <property type="entry name" value="Peptidase_C19_UCH"/>
</dbReference>
<gene>
    <name evidence="10" type="ORF">RHS01_06532</name>
</gene>
<dbReference type="PROSITE" id="PS00972">
    <property type="entry name" value="USP_1"/>
    <property type="match status" value="1"/>
</dbReference>
<evidence type="ECO:0000256" key="8">
    <source>
        <dbReference type="SAM" id="MobiDB-lite"/>
    </source>
</evidence>
<dbReference type="GO" id="GO:0043161">
    <property type="term" value="P:proteasome-mediated ubiquitin-dependent protein catabolic process"/>
    <property type="evidence" value="ECO:0007669"/>
    <property type="project" value="InterPro"/>
</dbReference>
<evidence type="ECO:0000313" key="11">
    <source>
        <dbReference type="Proteomes" id="UP000614334"/>
    </source>
</evidence>
<dbReference type="PROSITE" id="PS50235">
    <property type="entry name" value="USP_3"/>
    <property type="match status" value="1"/>
</dbReference>
<feature type="compositionally biased region" description="Pro residues" evidence="8">
    <location>
        <begin position="166"/>
        <end position="176"/>
    </location>
</feature>
<dbReference type="SUPFAM" id="SSF54001">
    <property type="entry name" value="Cysteine proteinases"/>
    <property type="match status" value="1"/>
</dbReference>
<accession>A0A8H7M3H9</accession>
<evidence type="ECO:0000256" key="5">
    <source>
        <dbReference type="ARBA" id="ARBA00022801"/>
    </source>
</evidence>
<evidence type="ECO:0000256" key="3">
    <source>
        <dbReference type="ARBA" id="ARBA00022670"/>
    </source>
</evidence>
<comment type="caution">
    <text evidence="10">The sequence shown here is derived from an EMBL/GenBank/DDBJ whole genome shotgun (WGS) entry which is preliminary data.</text>
</comment>
<feature type="domain" description="USP" evidence="9">
    <location>
        <begin position="760"/>
        <end position="1293"/>
    </location>
</feature>
<proteinExistence type="predicted"/>
<dbReference type="PANTHER" id="PTHR43982">
    <property type="entry name" value="UBIQUITIN CARBOXYL-TERMINAL HYDROLASE"/>
    <property type="match status" value="1"/>
</dbReference>
<feature type="coiled-coil region" evidence="7">
    <location>
        <begin position="1186"/>
        <end position="1213"/>
    </location>
</feature>
<evidence type="ECO:0000256" key="7">
    <source>
        <dbReference type="SAM" id="Coils"/>
    </source>
</evidence>
<dbReference type="Pfam" id="PF13446">
    <property type="entry name" value="RPT"/>
    <property type="match status" value="2"/>
</dbReference>
<protein>
    <recommendedName>
        <fullName evidence="2">ubiquitinyl hydrolase 1</fullName>
        <ecNumber evidence="2">3.4.19.12</ecNumber>
    </recommendedName>
</protein>
<dbReference type="PROSITE" id="PS00973">
    <property type="entry name" value="USP_2"/>
    <property type="match status" value="1"/>
</dbReference>
<dbReference type="InterPro" id="IPR018200">
    <property type="entry name" value="USP_CS"/>
</dbReference>
<keyword evidence="5" id="KW-0378">Hydrolase</keyword>
<sequence length="1308" mass="145351">MTQVDPSSKPATPTDVPKSEEKKLVEAKSTACRTQLPKSRLILQRVEYGKTQTVALWAGDRVKPTTGTKPTTTGFENAKDWETEPGTFGASQWAAQDATAADWGMDTAEIARWWDPQLNQRKPGPGVIAPRAIEMMHNSDHVLYEVTISGNPTPSLRRPLRCPEIIPSPTPGPAPSLPSTSAEPTQAPEPAVPHVLPTDEELRDATPHPAALYCRKHHGWVVLFVSTTSATASHLAAHWCSDPDKKALLSKLPDPSLRTNKDCLDPDASSEWPLSSSTEHKMHHFHKYPNCVAGSGLFPALKRPSTGTKANGDVEMATGSQAQDTQNGFRSGWEQATRAEHLDLYLCCQCKTQILCTPGGSVIPCITPLSSIEGFVQDRSANPKPGQTKEQSALGALEMLLRIVEEPLWIGNNKALPVSGKVFSAKVGWTEHTQRIFEAIGFTIEDNRLAPPLLDATTPEGRASRLKLLRVWVEIGAVIADLTARNPKLVSARKNCIRVKNSREGLAERLGSNPDKIPRVEDLRVLSTIPTRVWDDLGITGSTATPAIVDFAYHAQLRCDPAETPTYYDAIETLSRQSQFPNVSAVQSLVAVEASKGRWSITELQAAAGKLGFGTENIIGSEYIPEDTDDDYIFSAFQAARKLASADPVKRSEIERSLRILAESRASEVLMKRYDEIMAPNYMDTDEAYRVLEVSRDVDDDTLVVVYQVRIDDSPYSKDRMKAALTRVAEDRNSTRLKELVDTGIDPGKAAVVVPQDFPRGLHQLGNTCYLNSLLQYFYTIKELREVIESGNFDLETPISEEDLMKHRIGGRLVTRREVERSKKFVKLLSGLFMQMMCADDAAITPEIELAKLALVTSKDEEEEDAAEQSRNPMKQWRLNLLSSRGQSGSRYDNAIKTGKPPSTIKDGDEDMQLATSTEDDKAQDGDDGDSMVVEMGDDPPSTAEEVEVMPSRKKSTMVPDSGAMMFGKQHDVSEVFDNCMFQIETALRFENPASSEEAGSGTIKKLFYGKLLQRLSPIIDPTSSPTTSKRMATVHEKEDLFSHLLVNVSDEGFDLYDGLSGYFEDEVEHGGRRSRMEVSLLDLPPILQIQLQVASTIQRETMQAFKSNAYIKFEETLLLDRFLANMDPVKKAQSKNIELELAACRERLRALGQVDSNKLTASIDGAKKFLYSIKDEHVDVDDELLAHLKEEVISIEEEIADKRTRCQQLKEQLEAFWKDEREAEYHLASVFIHRGTSPSFGHYFFYARHLPGKPDEWFKYNDSEVIAVPKDEVLADGTGSTANPYLLVYVRKDHDIVDTIHRVAMAD</sequence>
<dbReference type="InterPro" id="IPR025305">
    <property type="entry name" value="UCH_repeat_domain"/>
</dbReference>
<feature type="compositionally biased region" description="Polar residues" evidence="8">
    <location>
        <begin position="1"/>
        <end position="11"/>
    </location>
</feature>
<dbReference type="PANTHER" id="PTHR43982:SF6">
    <property type="entry name" value="UBIQUITIN CARBOXYL-TERMINAL HYDROLASE 2-RELATED"/>
    <property type="match status" value="1"/>
</dbReference>
<name>A0A8H7M3H9_9AGAM</name>
<dbReference type="Proteomes" id="UP000614334">
    <property type="component" value="Unassembled WGS sequence"/>
</dbReference>
<dbReference type="InterPro" id="IPR028889">
    <property type="entry name" value="USP"/>
</dbReference>
<evidence type="ECO:0000259" key="9">
    <source>
        <dbReference type="PROSITE" id="PS50235"/>
    </source>
</evidence>
<evidence type="ECO:0000256" key="1">
    <source>
        <dbReference type="ARBA" id="ARBA00000707"/>
    </source>
</evidence>
<dbReference type="Pfam" id="PF00443">
    <property type="entry name" value="UCH"/>
    <property type="match status" value="1"/>
</dbReference>
<keyword evidence="4" id="KW-0833">Ubl conjugation pathway</keyword>
<evidence type="ECO:0000313" key="10">
    <source>
        <dbReference type="EMBL" id="KAF8753648.1"/>
    </source>
</evidence>